<dbReference type="CDD" id="cd18084">
    <property type="entry name" value="RsmE-like"/>
    <property type="match status" value="1"/>
</dbReference>
<comment type="similarity">
    <text evidence="2 12">Belongs to the RNA methyltransferase RsmE family.</text>
</comment>
<evidence type="ECO:0000313" key="16">
    <source>
        <dbReference type="Proteomes" id="UP000824241"/>
    </source>
</evidence>
<gene>
    <name evidence="15" type="ORF">IAB37_08525</name>
</gene>
<evidence type="ECO:0000256" key="4">
    <source>
        <dbReference type="ARBA" id="ARBA00013673"/>
    </source>
</evidence>
<evidence type="ECO:0000256" key="11">
    <source>
        <dbReference type="ARBA" id="ARBA00047944"/>
    </source>
</evidence>
<dbReference type="InterPro" id="IPR029026">
    <property type="entry name" value="tRNA_m1G_MTases_N"/>
</dbReference>
<evidence type="ECO:0000256" key="12">
    <source>
        <dbReference type="PIRNR" id="PIRNR015601"/>
    </source>
</evidence>
<evidence type="ECO:0000313" key="15">
    <source>
        <dbReference type="EMBL" id="HIR61602.1"/>
    </source>
</evidence>
<organism evidence="15 16">
    <name type="scientific">Candidatus Faecivivens stercoravium</name>
    <dbReference type="NCBI Taxonomy" id="2840803"/>
    <lineage>
        <taxon>Bacteria</taxon>
        <taxon>Bacillati</taxon>
        <taxon>Bacillota</taxon>
        <taxon>Clostridia</taxon>
        <taxon>Eubacteriales</taxon>
        <taxon>Oscillospiraceae</taxon>
        <taxon>Oscillospiraceae incertae sedis</taxon>
        <taxon>Candidatus Faecivivens</taxon>
    </lineage>
</organism>
<dbReference type="Pfam" id="PF04452">
    <property type="entry name" value="Methyltrans_RNA"/>
    <property type="match status" value="1"/>
</dbReference>
<comment type="function">
    <text evidence="10 12">Specifically methylates the N3 position of the uracil ring of uridine 1498 (m3U1498) in 16S rRNA. Acts on the fully assembled 30S ribosomal subunit.</text>
</comment>
<evidence type="ECO:0000259" key="13">
    <source>
        <dbReference type="Pfam" id="PF04452"/>
    </source>
</evidence>
<evidence type="ECO:0000256" key="1">
    <source>
        <dbReference type="ARBA" id="ARBA00004496"/>
    </source>
</evidence>
<dbReference type="Gene3D" id="3.40.1280.10">
    <property type="match status" value="1"/>
</dbReference>
<dbReference type="EMBL" id="DVHA01000277">
    <property type="protein sequence ID" value="HIR61602.1"/>
    <property type="molecule type" value="Genomic_DNA"/>
</dbReference>
<dbReference type="PANTHER" id="PTHR30027">
    <property type="entry name" value="RIBOSOMAL RNA SMALL SUBUNIT METHYLTRANSFERASE E"/>
    <property type="match status" value="1"/>
</dbReference>
<dbReference type="GO" id="GO:0005737">
    <property type="term" value="C:cytoplasm"/>
    <property type="evidence" value="ECO:0007669"/>
    <property type="project" value="UniProtKB-SubCell"/>
</dbReference>
<dbReference type="PANTHER" id="PTHR30027:SF3">
    <property type="entry name" value="16S RRNA (URACIL(1498)-N(3))-METHYLTRANSFERASE"/>
    <property type="match status" value="1"/>
</dbReference>
<comment type="catalytic activity">
    <reaction evidence="11 12">
        <text>uridine(1498) in 16S rRNA + S-adenosyl-L-methionine = N(3)-methyluridine(1498) in 16S rRNA + S-adenosyl-L-homocysteine + H(+)</text>
        <dbReference type="Rhea" id="RHEA:42920"/>
        <dbReference type="Rhea" id="RHEA-COMP:10283"/>
        <dbReference type="Rhea" id="RHEA-COMP:10284"/>
        <dbReference type="ChEBI" id="CHEBI:15378"/>
        <dbReference type="ChEBI" id="CHEBI:57856"/>
        <dbReference type="ChEBI" id="CHEBI:59789"/>
        <dbReference type="ChEBI" id="CHEBI:65315"/>
        <dbReference type="ChEBI" id="CHEBI:74502"/>
        <dbReference type="EC" id="2.1.1.193"/>
    </reaction>
</comment>
<name>A0A9D1DZ15_9FIRM</name>
<dbReference type="GO" id="GO:0070042">
    <property type="term" value="F:rRNA (uridine-N3-)-methyltransferase activity"/>
    <property type="evidence" value="ECO:0007669"/>
    <property type="project" value="TreeGrafter"/>
</dbReference>
<evidence type="ECO:0000256" key="7">
    <source>
        <dbReference type="ARBA" id="ARBA00022603"/>
    </source>
</evidence>
<reference evidence="15" key="1">
    <citation type="submission" date="2020-10" db="EMBL/GenBank/DDBJ databases">
        <authorList>
            <person name="Gilroy R."/>
        </authorList>
    </citation>
    <scope>NUCLEOTIDE SEQUENCE</scope>
    <source>
        <strain evidence="15">CHK189-12415</strain>
    </source>
</reference>
<evidence type="ECO:0000256" key="9">
    <source>
        <dbReference type="ARBA" id="ARBA00022691"/>
    </source>
</evidence>
<dbReference type="InterPro" id="IPR006700">
    <property type="entry name" value="RsmE"/>
</dbReference>
<comment type="caution">
    <text evidence="15">The sequence shown here is derived from an EMBL/GenBank/DDBJ whole genome shotgun (WGS) entry which is preliminary data.</text>
</comment>
<feature type="domain" description="Ribosomal RNA small subunit methyltransferase E PUA-like" evidence="14">
    <location>
        <begin position="19"/>
        <end position="64"/>
    </location>
</feature>
<dbReference type="NCBIfam" id="TIGR00046">
    <property type="entry name" value="RsmE family RNA methyltransferase"/>
    <property type="match status" value="1"/>
</dbReference>
<evidence type="ECO:0000256" key="5">
    <source>
        <dbReference type="ARBA" id="ARBA00022490"/>
    </source>
</evidence>
<dbReference type="GO" id="GO:0070475">
    <property type="term" value="P:rRNA base methylation"/>
    <property type="evidence" value="ECO:0007669"/>
    <property type="project" value="TreeGrafter"/>
</dbReference>
<dbReference type="EC" id="2.1.1.193" evidence="3 12"/>
<dbReference type="AlphaFoldDB" id="A0A9D1DZ15"/>
<dbReference type="NCBIfam" id="NF008692">
    <property type="entry name" value="PRK11713.1-5"/>
    <property type="match status" value="1"/>
</dbReference>
<dbReference type="InterPro" id="IPR015947">
    <property type="entry name" value="PUA-like_sf"/>
</dbReference>
<evidence type="ECO:0000256" key="2">
    <source>
        <dbReference type="ARBA" id="ARBA00005528"/>
    </source>
</evidence>
<dbReference type="InterPro" id="IPR046887">
    <property type="entry name" value="RsmE_PUA-like"/>
</dbReference>
<evidence type="ECO:0000256" key="10">
    <source>
        <dbReference type="ARBA" id="ARBA00025699"/>
    </source>
</evidence>
<comment type="subcellular location">
    <subcellularLocation>
        <location evidence="1 12">Cytoplasm</location>
    </subcellularLocation>
</comment>
<dbReference type="InterPro" id="IPR046886">
    <property type="entry name" value="RsmE_MTase_dom"/>
</dbReference>
<sequence length="240" mass="25919">MPRFFIPPGEARPGCMLTLDRDASSHIARSLRMRAGETLTLSDGEGTDFEAEITGTGEAVTVRVLSESLCGTEPETRAILFQALPKGDKMDWIVQKATELGVYAIQPFLSSRCISRPDGKSMEKKRARLQKIAFEAAQQSGRGRVPEVRGLVDIKDLPGIMPEKTLFFYEKGGKRVAELLTPGEREVGLIVGSEGGFSPEEAAFLESQGAVPATLGARILRCETAPVCGLSVIFNCTGDI</sequence>
<keyword evidence="7 12" id="KW-0489">Methyltransferase</keyword>
<keyword evidence="5 12" id="KW-0963">Cytoplasm</keyword>
<keyword evidence="6 12" id="KW-0698">rRNA processing</keyword>
<keyword evidence="8 12" id="KW-0808">Transferase</keyword>
<dbReference type="PIRSF" id="PIRSF015601">
    <property type="entry name" value="MTase_slr0722"/>
    <property type="match status" value="1"/>
</dbReference>
<dbReference type="InterPro" id="IPR029028">
    <property type="entry name" value="Alpha/beta_knot_MTases"/>
</dbReference>
<accession>A0A9D1DZ15</accession>
<reference evidence="15" key="2">
    <citation type="journal article" date="2021" name="PeerJ">
        <title>Extensive microbial diversity within the chicken gut microbiome revealed by metagenomics and culture.</title>
        <authorList>
            <person name="Gilroy R."/>
            <person name="Ravi A."/>
            <person name="Getino M."/>
            <person name="Pursley I."/>
            <person name="Horton D.L."/>
            <person name="Alikhan N.F."/>
            <person name="Baker D."/>
            <person name="Gharbi K."/>
            <person name="Hall N."/>
            <person name="Watson M."/>
            <person name="Adriaenssens E.M."/>
            <person name="Foster-Nyarko E."/>
            <person name="Jarju S."/>
            <person name="Secka A."/>
            <person name="Antonio M."/>
            <person name="Oren A."/>
            <person name="Chaudhuri R.R."/>
            <person name="La Ragione R."/>
            <person name="Hildebrand F."/>
            <person name="Pallen M.J."/>
        </authorList>
    </citation>
    <scope>NUCLEOTIDE SEQUENCE</scope>
    <source>
        <strain evidence="15">CHK189-12415</strain>
    </source>
</reference>
<protein>
    <recommendedName>
        <fullName evidence="4 12">Ribosomal RNA small subunit methyltransferase E</fullName>
        <ecNumber evidence="3 12">2.1.1.193</ecNumber>
    </recommendedName>
</protein>
<evidence type="ECO:0000256" key="3">
    <source>
        <dbReference type="ARBA" id="ARBA00012328"/>
    </source>
</evidence>
<evidence type="ECO:0000259" key="14">
    <source>
        <dbReference type="Pfam" id="PF20260"/>
    </source>
</evidence>
<feature type="domain" description="Ribosomal RNA small subunit methyltransferase E methyltransferase" evidence="13">
    <location>
        <begin position="75"/>
        <end position="233"/>
    </location>
</feature>
<keyword evidence="9 12" id="KW-0949">S-adenosyl-L-methionine</keyword>
<evidence type="ECO:0000256" key="6">
    <source>
        <dbReference type="ARBA" id="ARBA00022552"/>
    </source>
</evidence>
<dbReference type="SUPFAM" id="SSF88697">
    <property type="entry name" value="PUA domain-like"/>
    <property type="match status" value="1"/>
</dbReference>
<evidence type="ECO:0000256" key="8">
    <source>
        <dbReference type="ARBA" id="ARBA00022679"/>
    </source>
</evidence>
<dbReference type="Pfam" id="PF20260">
    <property type="entry name" value="PUA_4"/>
    <property type="match status" value="1"/>
</dbReference>
<proteinExistence type="inferred from homology"/>
<dbReference type="Proteomes" id="UP000824241">
    <property type="component" value="Unassembled WGS sequence"/>
</dbReference>
<dbReference type="SUPFAM" id="SSF75217">
    <property type="entry name" value="alpha/beta knot"/>
    <property type="match status" value="1"/>
</dbReference>